<reference evidence="2" key="2">
    <citation type="submission" date="2025-08" db="UniProtKB">
        <authorList>
            <consortium name="RefSeq"/>
        </authorList>
    </citation>
    <scope>IDENTIFICATION</scope>
    <source>
        <tissue evidence="2">Leaf</tissue>
    </source>
</reference>
<protein>
    <submittedName>
        <fullName evidence="2">Uncharacterized protein LOC107779558</fullName>
    </submittedName>
</protein>
<evidence type="ECO:0000313" key="1">
    <source>
        <dbReference type="Proteomes" id="UP000790787"/>
    </source>
</evidence>
<sequence length="172" mass="19860">MELLRSSLELGDGEGVTFMSDIQKGLLDAVSTVILEARQKPIIKMLEDIRVKVMTMLKDREEERRIWRGEFSPYAMELLNDFTQNAQGCEVVFNGDNGYEVVEGAHRHTVNLLLKKCTCRTWDLSGIPCPHAIKALDNNKEDPLSEVHWWYSKKAYMLVYMHKLQPVRGDKF</sequence>
<dbReference type="Proteomes" id="UP000790787">
    <property type="component" value="Chromosome 24"/>
</dbReference>
<name>A0AC58U2G4_TOBAC</name>
<dbReference type="RefSeq" id="XP_075103670.1">
    <property type="nucleotide sequence ID" value="XM_075247569.1"/>
</dbReference>
<evidence type="ECO:0000313" key="2">
    <source>
        <dbReference type="RefSeq" id="XP_075103670.1"/>
    </source>
</evidence>
<reference evidence="1" key="1">
    <citation type="journal article" date="2014" name="Nat. Commun.">
        <title>The tobacco genome sequence and its comparison with those of tomato and potato.</title>
        <authorList>
            <person name="Sierro N."/>
            <person name="Battey J.N."/>
            <person name="Ouadi S."/>
            <person name="Bakaher N."/>
            <person name="Bovet L."/>
            <person name="Willig A."/>
            <person name="Goepfert S."/>
            <person name="Peitsch M.C."/>
            <person name="Ivanov N.V."/>
        </authorList>
    </citation>
    <scope>NUCLEOTIDE SEQUENCE [LARGE SCALE GENOMIC DNA]</scope>
</reference>
<accession>A0AC58U2G4</accession>
<keyword evidence="1" id="KW-1185">Reference proteome</keyword>
<organism evidence="1 2">
    <name type="scientific">Nicotiana tabacum</name>
    <name type="common">Common tobacco</name>
    <dbReference type="NCBI Taxonomy" id="4097"/>
    <lineage>
        <taxon>Eukaryota</taxon>
        <taxon>Viridiplantae</taxon>
        <taxon>Streptophyta</taxon>
        <taxon>Embryophyta</taxon>
        <taxon>Tracheophyta</taxon>
        <taxon>Spermatophyta</taxon>
        <taxon>Magnoliopsida</taxon>
        <taxon>eudicotyledons</taxon>
        <taxon>Gunneridae</taxon>
        <taxon>Pentapetalae</taxon>
        <taxon>asterids</taxon>
        <taxon>lamiids</taxon>
        <taxon>Solanales</taxon>
        <taxon>Solanaceae</taxon>
        <taxon>Nicotianoideae</taxon>
        <taxon>Nicotianeae</taxon>
        <taxon>Nicotiana</taxon>
    </lineage>
</organism>
<gene>
    <name evidence="2" type="primary">LOC107779558</name>
</gene>
<proteinExistence type="predicted"/>